<dbReference type="GO" id="GO:0003676">
    <property type="term" value="F:nucleic acid binding"/>
    <property type="evidence" value="ECO:0007669"/>
    <property type="project" value="InterPro"/>
</dbReference>
<gene>
    <name evidence="2" type="ordered locus">MAE_22300</name>
</gene>
<feature type="domain" description="Tc1-like transposase DDE" evidence="1">
    <location>
        <begin position="10"/>
        <end position="67"/>
    </location>
</feature>
<evidence type="ECO:0000313" key="2">
    <source>
        <dbReference type="EMBL" id="BAG02052.1"/>
    </source>
</evidence>
<dbReference type="HOGENOM" id="CLU_056788_16_0_3"/>
<dbReference type="Gene3D" id="3.30.420.10">
    <property type="entry name" value="Ribonuclease H-like superfamily/Ribonuclease H"/>
    <property type="match status" value="1"/>
</dbReference>
<reference evidence="2 3" key="1">
    <citation type="journal article" date="2007" name="DNA Res.">
        <title>Complete genomic structure of the bloom-forming toxic cyanobacterium Microcystis aeruginosa NIES-843.</title>
        <authorList>
            <person name="Kaneko T."/>
            <person name="Nakajima N."/>
            <person name="Okamoto S."/>
            <person name="Suzuki I."/>
            <person name="Tanabe Y."/>
            <person name="Tamaoki M."/>
            <person name="Nakamura Y."/>
            <person name="Kasai F."/>
            <person name="Watanabe A."/>
            <person name="Kawashima K."/>
            <person name="Kishida Y."/>
            <person name="Ono A."/>
            <person name="Shimizu Y."/>
            <person name="Takahashi C."/>
            <person name="Minami C."/>
            <person name="Fujishiro T."/>
            <person name="Kohara M."/>
            <person name="Katoh M."/>
            <person name="Nakazaki N."/>
            <person name="Nakayama S."/>
            <person name="Yamada M."/>
            <person name="Tabata S."/>
            <person name="Watanabe M.M."/>
        </authorList>
    </citation>
    <scope>NUCLEOTIDE SEQUENCE [LARGE SCALE GENOMIC DNA]</scope>
    <source>
        <strain evidence="3">NIES-843 / IAM M-247</strain>
    </source>
</reference>
<dbReference type="InterPro" id="IPR038717">
    <property type="entry name" value="Tc1-like_DDE_dom"/>
</dbReference>
<protein>
    <submittedName>
        <fullName evidence="2">Transposase</fullName>
    </submittedName>
</protein>
<dbReference type="EMBL" id="AP009552">
    <property type="protein sequence ID" value="BAG02052.1"/>
    <property type="molecule type" value="Genomic_DNA"/>
</dbReference>
<dbReference type="Proteomes" id="UP000001510">
    <property type="component" value="Chromosome"/>
</dbReference>
<dbReference type="Pfam" id="PF13358">
    <property type="entry name" value="DDE_3"/>
    <property type="match status" value="1"/>
</dbReference>
<evidence type="ECO:0000259" key="1">
    <source>
        <dbReference type="Pfam" id="PF13358"/>
    </source>
</evidence>
<dbReference type="PaxDb" id="449447-MAE_22300"/>
<dbReference type="eggNOG" id="COG3335">
    <property type="taxonomic scope" value="Bacteria"/>
</dbReference>
<organism evidence="2 3">
    <name type="scientific">Microcystis aeruginosa (strain NIES-843 / IAM M-2473)</name>
    <dbReference type="NCBI Taxonomy" id="449447"/>
    <lineage>
        <taxon>Bacteria</taxon>
        <taxon>Bacillati</taxon>
        <taxon>Cyanobacteriota</taxon>
        <taxon>Cyanophyceae</taxon>
        <taxon>Oscillatoriophycideae</taxon>
        <taxon>Chroococcales</taxon>
        <taxon>Microcystaceae</taxon>
        <taxon>Microcystis</taxon>
    </lineage>
</organism>
<sequence length="105" mass="12501">MLPYLRLAPDNARYQKCKIVEELALSLSIELLYLPSYSPNLNLIERLWKFVKKKCLYGKYYENFSDFSSAIYECLNDAHLKHKKELDSLLTLRFQKFNKSQIMNV</sequence>
<evidence type="ECO:0000313" key="3">
    <source>
        <dbReference type="Proteomes" id="UP000001510"/>
    </source>
</evidence>
<keyword evidence="3" id="KW-1185">Reference proteome</keyword>
<name>B0JG47_MICAN</name>
<dbReference type="EnsemblBacteria" id="BAG02052">
    <property type="protein sequence ID" value="BAG02052"/>
    <property type="gene ID" value="MAE_22300"/>
</dbReference>
<dbReference type="AlphaFoldDB" id="B0JG47"/>
<proteinExistence type="predicted"/>
<dbReference type="InterPro" id="IPR036397">
    <property type="entry name" value="RNaseH_sf"/>
</dbReference>
<accession>B0JG47</accession>
<dbReference type="KEGG" id="mar:MAE_22300"/>